<dbReference type="Gene3D" id="1.25.10.10">
    <property type="entry name" value="Leucine-rich Repeat Variant"/>
    <property type="match status" value="1"/>
</dbReference>
<gene>
    <name evidence="7" type="ORF">A4X13_0g2465</name>
</gene>
<feature type="region of interest" description="Disordered" evidence="6">
    <location>
        <begin position="654"/>
        <end position="673"/>
    </location>
</feature>
<dbReference type="PANTHER" id="PTHR12663:SF0">
    <property type="entry name" value="PRECOCIOUS DISSOCIATION OF SISTERS 5, ISOFORM A"/>
    <property type="match status" value="1"/>
</dbReference>
<evidence type="ECO:0000256" key="3">
    <source>
        <dbReference type="ARBA" id="ARBA00022776"/>
    </source>
</evidence>
<evidence type="ECO:0008006" key="9">
    <source>
        <dbReference type="Google" id="ProtNLM"/>
    </source>
</evidence>
<proteinExistence type="predicted"/>
<dbReference type="InterPro" id="IPR039776">
    <property type="entry name" value="Pds5"/>
</dbReference>
<evidence type="ECO:0000313" key="8">
    <source>
        <dbReference type="Proteomes" id="UP000077521"/>
    </source>
</evidence>
<dbReference type="SUPFAM" id="SSF48371">
    <property type="entry name" value="ARM repeat"/>
    <property type="match status" value="1"/>
</dbReference>
<dbReference type="EMBL" id="LWDF02000118">
    <property type="protein sequence ID" value="KAE8257270.1"/>
    <property type="molecule type" value="Genomic_DNA"/>
</dbReference>
<accession>A0A177TAR5</accession>
<dbReference type="Proteomes" id="UP000077521">
    <property type="component" value="Unassembled WGS sequence"/>
</dbReference>
<reference evidence="7" key="2">
    <citation type="journal article" date="2019" name="IMA Fungus">
        <title>Genome sequencing and comparison of five Tilletia species to identify candidate genes for the detection of regulated species infecting wheat.</title>
        <authorList>
            <person name="Nguyen H.D.T."/>
            <person name="Sultana T."/>
            <person name="Kesanakurti P."/>
            <person name="Hambleton S."/>
        </authorList>
    </citation>
    <scope>NUCLEOTIDE SEQUENCE</scope>
    <source>
        <strain evidence="7">DAOMC 236416</strain>
    </source>
</reference>
<dbReference type="InterPro" id="IPR016024">
    <property type="entry name" value="ARM-type_fold"/>
</dbReference>
<evidence type="ECO:0000256" key="2">
    <source>
        <dbReference type="ARBA" id="ARBA00022618"/>
    </source>
</evidence>
<name>A0A177TAR5_9BASI</name>
<evidence type="ECO:0000313" key="7">
    <source>
        <dbReference type="EMBL" id="KAE8257270.1"/>
    </source>
</evidence>
<sequence>MPAQVLPQLQSRASAAAPTKLSLTGKLVTAKSTNDALLKRLKAVQGELARMEQETVDVRSLKPTAKELVAPALLQHKDIGVRASVACCIADVLRLFAPDAPYTPSELKDVFRFFLAQLTASLGMKADSPHSTDTLYLLDSLSNVKSVVLIFDLPNAEDLMTDYFRKFLTAATPEMSKNVEICMADILVHLIDEAEVIPQDVLDLLLAVFTPKALKQKAAGHRLAVEVCTATADRMQQEVAKYFVEVITAAAAEEDTDEQQKQFQAAHTLIIELNRAVPALLMSVLPQFDEELRAENVQVRQMAVGTIGRILSEKNENAREFPKKWPVVWRSFLQRATDKVPALRTSWLEAVRGPLIRHNSLKDDITDAMNSRFEDPDERVRLSLIRAIGSLDYETLLHHVPKETLVKLSERALDRKPAVQSEALMTLGKIFNKAFSEIDRRDPSALHQFAWIPDSMVEAAYTTPHGLMALSAAFEAQVLPLPEQADDASRWLNRLLVVLKHLSSNRAMTPVLDMMNLQTIRRMPFEVFVTRCEAFNGGIIDKDKDPKHIKAALEWSINRCAQSLGGDKAGSDLLALAKLNDKRLFKLIQTCMNPKEDLKAIIKARAEITKRLESANAELVSTVSAFIRSSCFVFINRSAVPLLARRLQPGEVEYSATQQDMTQSQDGGSQPKLASASTTFQEFKELSRLLLERICKHCPAMLVHYADDFVKATASAKDHALSEVSLQALAAILTEDGQAITADRRFIERCGRFITQGTPSEAKFAARFLAVATCDADAVQTKPLTIPQLTKALATRALDQLLEQLATGLPKASDSELVAHLLALGQCFKYAPKLTDNLAEGIVRAIVAVIIPRPWTSDDEPVVDNLDWTSDDGIHPWLQTKVLGLKLLTKRCIAFSAKEGSADMVKPVMRLMWQTLAVDEGTVPDTPEGHLARLRLAAATNLVKLARVPAFDALIGHQFSDLAFAVQDVCFGVRQRFLRKIIVYLTQRRLPSRFNIIGFLSAVDPEVENKIQFTTYARTALRSMSEEQRFLYFDVAFTRLLHLLAHHPDFHPQASPEQFADFVAYIDFYLSLLMTADNAGLYFHLASKLKTVRDRNTMVADDHLYALSEFAQHLIKKRARLQGWTIDTYPGKVKLPSDIYAPVASPELRNEIYANQYLPEKIVEWLSEANKPVKTKAPRATGTSAPKKRKAADGTGRKSQKKRRRSSADDSDEDIVRASDTDSEDEDGGGEVEDDGHVSDLEEEIDLSKEDLEGRGARTREKQAREIRERNERRRAKLTKQGGGVARSGAKGKAIREGSDDISDSESAKGANSDL</sequence>
<feature type="compositionally biased region" description="Basic and acidic residues" evidence="6">
    <location>
        <begin position="1235"/>
        <end position="1272"/>
    </location>
</feature>
<feature type="compositionally biased region" description="Polar residues" evidence="6">
    <location>
        <begin position="655"/>
        <end position="668"/>
    </location>
</feature>
<keyword evidence="8" id="KW-1185">Reference proteome</keyword>
<organism evidence="7 8">
    <name type="scientific">Tilletia indica</name>
    <dbReference type="NCBI Taxonomy" id="43049"/>
    <lineage>
        <taxon>Eukaryota</taxon>
        <taxon>Fungi</taxon>
        <taxon>Dikarya</taxon>
        <taxon>Basidiomycota</taxon>
        <taxon>Ustilaginomycotina</taxon>
        <taxon>Exobasidiomycetes</taxon>
        <taxon>Tilletiales</taxon>
        <taxon>Tilletiaceae</taxon>
        <taxon>Tilletia</taxon>
    </lineage>
</organism>
<comment type="subcellular location">
    <subcellularLocation>
        <location evidence="1">Nucleus</location>
    </subcellularLocation>
</comment>
<evidence type="ECO:0000256" key="4">
    <source>
        <dbReference type="ARBA" id="ARBA00023242"/>
    </source>
</evidence>
<comment type="caution">
    <text evidence="7">The sequence shown here is derived from an EMBL/GenBank/DDBJ whole genome shotgun (WGS) entry which is preliminary data.</text>
</comment>
<dbReference type="OrthoDB" id="200660at2759"/>
<dbReference type="GO" id="GO:0007064">
    <property type="term" value="P:mitotic sister chromatid cohesion"/>
    <property type="evidence" value="ECO:0007669"/>
    <property type="project" value="InterPro"/>
</dbReference>
<keyword evidence="5" id="KW-0131">Cell cycle</keyword>
<evidence type="ECO:0000256" key="1">
    <source>
        <dbReference type="ARBA" id="ARBA00004123"/>
    </source>
</evidence>
<dbReference type="Pfam" id="PF20168">
    <property type="entry name" value="PDS5"/>
    <property type="match status" value="1"/>
</dbReference>
<evidence type="ECO:0000256" key="6">
    <source>
        <dbReference type="SAM" id="MobiDB-lite"/>
    </source>
</evidence>
<reference evidence="7" key="1">
    <citation type="submission" date="2016-04" db="EMBL/GenBank/DDBJ databases">
        <authorList>
            <person name="Nguyen H.D."/>
            <person name="Samba Siva P."/>
            <person name="Cullis J."/>
            <person name="Levesque C.A."/>
            <person name="Hambleton S."/>
        </authorList>
    </citation>
    <scope>NUCLEOTIDE SEQUENCE</scope>
    <source>
        <strain evidence="7">DAOMC 236416</strain>
    </source>
</reference>
<dbReference type="GO" id="GO:0006281">
    <property type="term" value="P:DNA repair"/>
    <property type="evidence" value="ECO:0007669"/>
    <property type="project" value="TreeGrafter"/>
</dbReference>
<protein>
    <recommendedName>
        <fullName evidence="9">Sister chromatid cohesion protein</fullName>
    </recommendedName>
</protein>
<dbReference type="GO" id="GO:0000785">
    <property type="term" value="C:chromatin"/>
    <property type="evidence" value="ECO:0007669"/>
    <property type="project" value="TreeGrafter"/>
</dbReference>
<keyword evidence="2" id="KW-0132">Cell division</keyword>
<feature type="compositionally biased region" description="Acidic residues" evidence="6">
    <location>
        <begin position="1221"/>
        <end position="1234"/>
    </location>
</feature>
<evidence type="ECO:0000256" key="5">
    <source>
        <dbReference type="ARBA" id="ARBA00023306"/>
    </source>
</evidence>
<dbReference type="CDD" id="cd19953">
    <property type="entry name" value="PDS5"/>
    <property type="match status" value="1"/>
</dbReference>
<dbReference type="GO" id="GO:0005634">
    <property type="term" value="C:nucleus"/>
    <property type="evidence" value="ECO:0007669"/>
    <property type="project" value="UniProtKB-SubCell"/>
</dbReference>
<keyword evidence="3" id="KW-0498">Mitosis</keyword>
<keyword evidence="4" id="KW-0539">Nucleus</keyword>
<dbReference type="PANTHER" id="PTHR12663">
    <property type="entry name" value="ANDROGEN INDUCED INHIBITOR OF PROLIFERATION AS3 / PDS5-RELATED"/>
    <property type="match status" value="1"/>
</dbReference>
<dbReference type="GO" id="GO:0051301">
    <property type="term" value="P:cell division"/>
    <property type="evidence" value="ECO:0007669"/>
    <property type="project" value="UniProtKB-KW"/>
</dbReference>
<dbReference type="InterPro" id="IPR011989">
    <property type="entry name" value="ARM-like"/>
</dbReference>
<feature type="region of interest" description="Disordered" evidence="6">
    <location>
        <begin position="1173"/>
        <end position="1315"/>
    </location>
</feature>